<dbReference type="PANTHER" id="PTHR45615">
    <property type="entry name" value="MYOSIN HEAVY CHAIN, NON-MUSCLE"/>
    <property type="match status" value="1"/>
</dbReference>
<keyword evidence="4" id="KW-1185">Reference proteome</keyword>
<dbReference type="Proteomes" id="UP000253094">
    <property type="component" value="Unassembled WGS sequence"/>
</dbReference>
<reference evidence="3 4" key="1">
    <citation type="submission" date="2018-06" db="EMBL/GenBank/DDBJ databases">
        <title>Sphaerisporangium craniellae sp. nov., isolated from a marine sponge in the South China Sea.</title>
        <authorList>
            <person name="Li L."/>
        </authorList>
    </citation>
    <scope>NUCLEOTIDE SEQUENCE [LARGE SCALE GENOMIC DNA]</scope>
    <source>
        <strain evidence="3 4">CCTCC AA 208026</strain>
    </source>
</reference>
<name>A0A367FQ79_9ACTN</name>
<evidence type="ECO:0000256" key="1">
    <source>
        <dbReference type="SAM" id="Coils"/>
    </source>
</evidence>
<evidence type="ECO:0000256" key="2">
    <source>
        <dbReference type="SAM" id="MobiDB-lite"/>
    </source>
</evidence>
<feature type="compositionally biased region" description="Low complexity" evidence="2">
    <location>
        <begin position="1470"/>
        <end position="1491"/>
    </location>
</feature>
<organism evidence="3 4">
    <name type="scientific">Sphaerisporangium album</name>
    <dbReference type="NCBI Taxonomy" id="509200"/>
    <lineage>
        <taxon>Bacteria</taxon>
        <taxon>Bacillati</taxon>
        <taxon>Actinomycetota</taxon>
        <taxon>Actinomycetes</taxon>
        <taxon>Streptosporangiales</taxon>
        <taxon>Streptosporangiaceae</taxon>
        <taxon>Sphaerisporangium</taxon>
    </lineage>
</organism>
<dbReference type="EMBL" id="QOIL01000003">
    <property type="protein sequence ID" value="RCG31992.1"/>
    <property type="molecule type" value="Genomic_DNA"/>
</dbReference>
<dbReference type="PANTHER" id="PTHR45615:SF80">
    <property type="entry name" value="GRIP DOMAIN-CONTAINING PROTEIN"/>
    <property type="match status" value="1"/>
</dbReference>
<protein>
    <recommendedName>
        <fullName evidence="5">Tape measure protein</fullName>
    </recommendedName>
</protein>
<feature type="compositionally biased region" description="Polar residues" evidence="2">
    <location>
        <begin position="1587"/>
        <end position="1607"/>
    </location>
</feature>
<evidence type="ECO:0000313" key="4">
    <source>
        <dbReference type="Proteomes" id="UP000253094"/>
    </source>
</evidence>
<feature type="region of interest" description="Disordered" evidence="2">
    <location>
        <begin position="1463"/>
        <end position="1537"/>
    </location>
</feature>
<feature type="coiled-coil region" evidence="1">
    <location>
        <begin position="448"/>
        <end position="563"/>
    </location>
</feature>
<evidence type="ECO:0000313" key="3">
    <source>
        <dbReference type="EMBL" id="RCG31992.1"/>
    </source>
</evidence>
<proteinExistence type="predicted"/>
<feature type="coiled-coil region" evidence="1">
    <location>
        <begin position="314"/>
        <end position="412"/>
    </location>
</feature>
<feature type="region of interest" description="Disordered" evidence="2">
    <location>
        <begin position="1660"/>
        <end position="1679"/>
    </location>
</feature>
<comment type="caution">
    <text evidence="3">The sequence shown here is derived from an EMBL/GenBank/DDBJ whole genome shotgun (WGS) entry which is preliminary data.</text>
</comment>
<feature type="region of interest" description="Disordered" evidence="2">
    <location>
        <begin position="1586"/>
        <end position="1611"/>
    </location>
</feature>
<evidence type="ECO:0008006" key="5">
    <source>
        <dbReference type="Google" id="ProtNLM"/>
    </source>
</evidence>
<feature type="coiled-coil region" evidence="1">
    <location>
        <begin position="1089"/>
        <end position="1116"/>
    </location>
</feature>
<gene>
    <name evidence="3" type="ORF">DQ384_05470</name>
</gene>
<sequence>MEGAFKRLPDIKINADSLPAEVKIAELRGKLQALADQKIGVDVDPSAALVQMAAIQAELESIQNDTSFEIRADIGKALADLESVVREAQRLDETVVQVPVEVEVRGGAFAERLRAQVDAAARSLPKIPLNADSSAAQRQIADLRVRLETLGSKRVGIDIDAAGALAEVRAIQAELGRVDGESATIDIRADAAAAAAALAAVSAEVSRLDGRTANARVNVDVAGALASLRMVAAAIAGLAAVPALSSLAFGAAGLGAAFGAAGAGAAGFAAVAVPSLGRVNEALTEQENASRSAGGAGKSLAASQAEAAARALQLAEAQNRVRDAATAVAQAKRALKGAIDDVTRAQEDEARAADDLARTAEDGARRHAEALRQVQDAERAVGDAQRDVLRAQQDLNEARRQAVRDAEDLSNRLTDTQLDQRQAVLDLEQAQAQLNATLRDPRATARDKERAQLGYDRAVQRLKELELQLQRVQAEQAESDTKGVEGSGRVQNAKDALEVANRRLEQSERNLADARANVARVDEENARRVGDAQRQVADAHRRVADAQAKVVDAQERLVKSHREAEMAARRLKLEQLQAKAAMEQSGGAAGGAITKMSQLSKAERDLAKDITAFKKSYEEWQKSLQPDVFPVISKGLDLVGSALPKLDPLVRGAATGFSLLEYHAETALANPFWDRFIARLSLEIPGAIDDFGVAALNVGQGAAGMIQAFLPYAGDLRDWVVDITRRFADWGTNLENSPGFKAFIAYAQENLPKVQTIFENIGIAVGKILQAAAAPGQGALDFLVGLSDKLAAMSPEQIQAIAGGVGAIFAAAKLGTTIKLGGFLLLADLLSKMSPGQIQAAALAIAGVMLAVKGYQTVTGVIGFFQGLRGEVGKAGDAAGTARGKFSGLGDVLKGAGMATAITGLALGVGMLDSELSGLNVNLPNFTRHLGDFVNGGKPAADVVDQLQGKFSLLDGRGLEGIGDVVQRMSSEHWWDELDTQIGGFANRLGGEVGVSLDHGAKRVENLDQALANMVASGQSQEAAKLFAGITKQAQDAGTPLSKLRDLFPQYTDVVSKSVQPTDAAAGAIDGANKKLSDFSTSLGLFSQNTDAARALQELKGDYDQVKEAIDRANGKLDLNKAKTDAERDAIIRARDQFSGYIGKVDEAARKQADLARNTGDAAGAADRSKEAILRQLPKLFELAGKSKDAKDQVYNLAKQYGISKEQADKATKSAKDLRDMIAQLRSKELTIFVKTEYQDDLSRQALRDANNANKTVKNKADGGIVRFGDGGVAHFAGGAENHVAEIAQPGTIRVWNEPETQGEGYIPLAQSKRQRSTQILGVIADEFGYQLLPKKLAIVAAANGLVAGASTPVMSTGSATGGLRVTIDNLGAMTAGLDQVSSGLNERLAGATGLLSATIGETGTLTRTISSAGQAAGKVATATGQAASTTTSGTAKLTTAISSLTKAITSLTAAVSKAGSLASNGGGTSIKAPAKKTTTTTTRKTTKTSTKPPPRTDPNDVTYDRGPKPKKPSNTGHLSAELKPKPKPTNQIDGYSGGDSGSIVGAAAYAGALAGVGGAAGLIGQSAGRAFGSVVAASAAQVSRSLPLNGTGSGGTQPRRSAQRSAPQMGGGGAYYSGVAAAPAGSEMGPRGANLARDAAGASAPQQGPALLVENYFESPRGSVRETAEELSYLGRRG</sequence>
<keyword evidence="1" id="KW-0175">Coiled coil</keyword>
<accession>A0A367FQ79</accession>